<dbReference type="PANTHER" id="PTHR40758">
    <property type="entry name" value="CONSERVED PROTEIN"/>
    <property type="match status" value="1"/>
</dbReference>
<evidence type="ECO:0000313" key="4">
    <source>
        <dbReference type="Proteomes" id="UP000730482"/>
    </source>
</evidence>
<dbReference type="Pfam" id="PF07398">
    <property type="entry name" value="MDMPI_C"/>
    <property type="match status" value="1"/>
</dbReference>
<dbReference type="InterPro" id="IPR034660">
    <property type="entry name" value="DinB/YfiT-like"/>
</dbReference>
<dbReference type="Pfam" id="PF11716">
    <property type="entry name" value="MDMPI_N"/>
    <property type="match status" value="1"/>
</dbReference>
<evidence type="ECO:0000259" key="2">
    <source>
        <dbReference type="Pfam" id="PF11716"/>
    </source>
</evidence>
<keyword evidence="4" id="KW-1185">Reference proteome</keyword>
<reference evidence="3 4" key="1">
    <citation type="submission" date="2020-02" db="EMBL/GenBank/DDBJ databases">
        <title>Acidophilic actinobacteria isolated from forest soil.</title>
        <authorList>
            <person name="Golinska P."/>
        </authorList>
    </citation>
    <scope>NUCLEOTIDE SEQUENCE [LARGE SCALE GENOMIC DNA]</scope>
    <source>
        <strain evidence="3 4">NL8</strain>
    </source>
</reference>
<dbReference type="RefSeq" id="WP_212017834.1">
    <property type="nucleotide sequence ID" value="NZ_JAAFYZ010000183.1"/>
</dbReference>
<dbReference type="InterPro" id="IPR024344">
    <property type="entry name" value="MDMPI_metal-binding"/>
</dbReference>
<gene>
    <name evidence="3" type="ORF">KGQ19_36380</name>
</gene>
<dbReference type="SUPFAM" id="SSF109854">
    <property type="entry name" value="DinB/YfiT-like putative metalloenzymes"/>
    <property type="match status" value="1"/>
</dbReference>
<protein>
    <submittedName>
        <fullName evidence="3">Maleylpyruvate isomerase family mycothiol-dependent enzyme</fullName>
    </submittedName>
</protein>
<keyword evidence="3" id="KW-0413">Isomerase</keyword>
<evidence type="ECO:0000313" key="3">
    <source>
        <dbReference type="EMBL" id="MBS2552346.1"/>
    </source>
</evidence>
<evidence type="ECO:0000259" key="1">
    <source>
        <dbReference type="Pfam" id="PF07398"/>
    </source>
</evidence>
<dbReference type="InterPro" id="IPR017517">
    <property type="entry name" value="Maleyloyr_isom"/>
</dbReference>
<dbReference type="EMBL" id="JAAFYZ010000183">
    <property type="protein sequence ID" value="MBS2552346.1"/>
    <property type="molecule type" value="Genomic_DNA"/>
</dbReference>
<comment type="caution">
    <text evidence="3">The sequence shown here is derived from an EMBL/GenBank/DDBJ whole genome shotgun (WGS) entry which is preliminary data.</text>
</comment>
<name>A0ABS5L223_9ACTN</name>
<feature type="domain" description="Mycothiol-dependent maleylpyruvate isomerase metal-binding" evidence="2">
    <location>
        <begin position="11"/>
        <end position="144"/>
    </location>
</feature>
<feature type="domain" description="MDMPI C-terminal" evidence="1">
    <location>
        <begin position="156"/>
        <end position="249"/>
    </location>
</feature>
<sequence length="268" mass="28646">MQTTFDFPELLRLIEDRSAALRAAAASAPDFEAPLPTCPGWTLRELVRHVGGAQRRQAGIVTAGLDAGKPEQTWQDVAEAAPAEREALIAWAAEGTRLLVDALREAGPDRGCWAFWQTAQTPLTTGAVARHQVYEAGVHAYDAQLAAGDTQPLPDEIAVDAVDEFLYTVGSTSLPWPYKPAAMDVRAAEGALWRMTLDTAGVQLSRSAEAPAVPAEFILEGTASDLALALYGRLPVEHLKLEGDRTAWDLLAEWDPNDPAATAAPGNA</sequence>
<dbReference type="GO" id="GO:0016853">
    <property type="term" value="F:isomerase activity"/>
    <property type="evidence" value="ECO:0007669"/>
    <property type="project" value="UniProtKB-KW"/>
</dbReference>
<organism evidence="3 4">
    <name type="scientific">Catenulispora pinistramenti</name>
    <dbReference type="NCBI Taxonomy" id="2705254"/>
    <lineage>
        <taxon>Bacteria</taxon>
        <taxon>Bacillati</taxon>
        <taxon>Actinomycetota</taxon>
        <taxon>Actinomycetes</taxon>
        <taxon>Catenulisporales</taxon>
        <taxon>Catenulisporaceae</taxon>
        <taxon>Catenulispora</taxon>
    </lineage>
</organism>
<dbReference type="NCBIfam" id="TIGR03083">
    <property type="entry name" value="maleylpyruvate isomerase family mycothiol-dependent enzyme"/>
    <property type="match status" value="1"/>
</dbReference>
<dbReference type="Proteomes" id="UP000730482">
    <property type="component" value="Unassembled WGS sequence"/>
</dbReference>
<proteinExistence type="predicted"/>
<accession>A0ABS5L223</accession>
<dbReference type="PANTHER" id="PTHR40758:SF1">
    <property type="entry name" value="CONSERVED PROTEIN"/>
    <property type="match status" value="1"/>
</dbReference>
<dbReference type="Gene3D" id="1.20.120.450">
    <property type="entry name" value="dinb family like domain"/>
    <property type="match status" value="1"/>
</dbReference>
<dbReference type="InterPro" id="IPR010872">
    <property type="entry name" value="MDMPI_C-term_domain"/>
</dbReference>